<dbReference type="EMBL" id="NBIV01000040">
    <property type="protein sequence ID" value="PXF46360.1"/>
    <property type="molecule type" value="Genomic_DNA"/>
</dbReference>
<dbReference type="GO" id="GO:0005634">
    <property type="term" value="C:nucleus"/>
    <property type="evidence" value="ECO:0007669"/>
    <property type="project" value="TreeGrafter"/>
</dbReference>
<dbReference type="PANTHER" id="PTHR31606:SF1">
    <property type="entry name" value="WW DOMAIN BINDING PROTEIN 2, ISOFORM E"/>
    <property type="match status" value="1"/>
</dbReference>
<dbReference type="GO" id="GO:0003713">
    <property type="term" value="F:transcription coactivator activity"/>
    <property type="evidence" value="ECO:0007669"/>
    <property type="project" value="InterPro"/>
</dbReference>
<dbReference type="GO" id="GO:0031490">
    <property type="term" value="F:chromatin DNA binding"/>
    <property type="evidence" value="ECO:0007669"/>
    <property type="project" value="TreeGrafter"/>
</dbReference>
<protein>
    <submittedName>
        <fullName evidence="2">Uncharacterized protein</fullName>
    </submittedName>
</protein>
<dbReference type="InterPro" id="IPR044852">
    <property type="entry name" value="WBP2-like"/>
</dbReference>
<dbReference type="PANTHER" id="PTHR31606">
    <property type="entry name" value="WW DOMAIN BINDING PROTEIN 2, ISOFORM E"/>
    <property type="match status" value="1"/>
</dbReference>
<dbReference type="Proteomes" id="UP000247409">
    <property type="component" value="Unassembled WGS sequence"/>
</dbReference>
<name>A0A2V3IZ02_9FLOR</name>
<feature type="compositionally biased region" description="Polar residues" evidence="1">
    <location>
        <begin position="125"/>
        <end position="136"/>
    </location>
</feature>
<evidence type="ECO:0000313" key="2">
    <source>
        <dbReference type="EMBL" id="PXF46360.1"/>
    </source>
</evidence>
<dbReference type="AlphaFoldDB" id="A0A2V3IZ02"/>
<organism evidence="2 3">
    <name type="scientific">Gracilariopsis chorda</name>
    <dbReference type="NCBI Taxonomy" id="448386"/>
    <lineage>
        <taxon>Eukaryota</taxon>
        <taxon>Rhodophyta</taxon>
        <taxon>Florideophyceae</taxon>
        <taxon>Rhodymeniophycidae</taxon>
        <taxon>Gracilariales</taxon>
        <taxon>Gracilariaceae</taxon>
        <taxon>Gracilariopsis</taxon>
    </lineage>
</organism>
<sequence>MRLIFMVIPQHVAKARFETFEAPFRGIINEAFHQPIFGCNNLATGVLYYDGQPFLGDLSMRIDFVQGGVNTFLPVFNNVLLATRQQMARESQMQQEVLPVAVSQTTHEVEEYLPDHNSAFIDPQDPSTIYTTQPAGQETPRQDVPSWHVSAQGLRSRRR</sequence>
<comment type="caution">
    <text evidence="2">The sequence shown here is derived from an EMBL/GenBank/DDBJ whole genome shotgun (WGS) entry which is preliminary data.</text>
</comment>
<reference evidence="2 3" key="1">
    <citation type="journal article" date="2018" name="Mol. Biol. Evol.">
        <title>Analysis of the draft genome of the red seaweed Gracilariopsis chorda provides insights into genome size evolution in Rhodophyta.</title>
        <authorList>
            <person name="Lee J."/>
            <person name="Yang E.C."/>
            <person name="Graf L."/>
            <person name="Yang J.H."/>
            <person name="Qiu H."/>
            <person name="Zel Zion U."/>
            <person name="Chan C.X."/>
            <person name="Stephens T.G."/>
            <person name="Weber A.P.M."/>
            <person name="Boo G.H."/>
            <person name="Boo S.M."/>
            <person name="Kim K.M."/>
            <person name="Shin Y."/>
            <person name="Jung M."/>
            <person name="Lee S.J."/>
            <person name="Yim H.S."/>
            <person name="Lee J.H."/>
            <person name="Bhattacharya D."/>
            <person name="Yoon H.S."/>
        </authorList>
    </citation>
    <scope>NUCLEOTIDE SEQUENCE [LARGE SCALE GENOMIC DNA]</scope>
    <source>
        <strain evidence="2 3">SKKU-2015</strain>
        <tissue evidence="2">Whole body</tissue>
    </source>
</reference>
<gene>
    <name evidence="2" type="ORF">BWQ96_03859</name>
</gene>
<dbReference type="OrthoDB" id="1259151at2759"/>
<keyword evidence="3" id="KW-1185">Reference proteome</keyword>
<proteinExistence type="predicted"/>
<evidence type="ECO:0000313" key="3">
    <source>
        <dbReference type="Proteomes" id="UP000247409"/>
    </source>
</evidence>
<accession>A0A2V3IZ02</accession>
<evidence type="ECO:0000256" key="1">
    <source>
        <dbReference type="SAM" id="MobiDB-lite"/>
    </source>
</evidence>
<feature type="region of interest" description="Disordered" evidence="1">
    <location>
        <begin position="117"/>
        <end position="159"/>
    </location>
</feature>
<dbReference type="STRING" id="448386.A0A2V3IZ02"/>